<accession>Q9TZF9</accession>
<name>Q9TZF9_CAEEL</name>
<dbReference type="HOGENOM" id="CLU_2374655_0_0_1"/>
<proteinExistence type="predicted"/>
<evidence type="ECO:0000313" key="1">
    <source>
        <dbReference type="EMBL" id="CCD71277.1"/>
    </source>
</evidence>
<dbReference type="Bgee" id="WBGene00019044">
    <property type="expression patterns" value="Expressed in embryo and 2 other cell types or tissues"/>
</dbReference>
<keyword evidence="2" id="KW-1185">Reference proteome</keyword>
<dbReference type="KEGG" id="cel:CELE_F58E1.13"/>
<evidence type="ECO:0000313" key="2">
    <source>
        <dbReference type="Proteomes" id="UP000001940"/>
    </source>
</evidence>
<dbReference type="EMBL" id="BX284602">
    <property type="protein sequence ID" value="CCD71277.1"/>
    <property type="molecule type" value="Genomic_DNA"/>
</dbReference>
<dbReference type="InParanoid" id="Q9TZF9"/>
<gene>
    <name evidence="1" type="ORF">CELE_F58E1.13</name>
    <name evidence="1 3" type="ORF">F58E1.13</name>
</gene>
<dbReference type="PaxDb" id="6239-F58E1.13"/>
<sequence>MQIIANSNKIVLVINYITHNNELIYTPQGLKFSKFVANNQNKVDIYIKETVSEKPEFDITHPTPCWSFRVYNSSYSGFYWLETMSELQNVINCHN</sequence>
<reference evidence="1 2" key="1">
    <citation type="journal article" date="1998" name="Science">
        <title>Genome sequence of the nematode C. elegans: a platform for investigating biology.</title>
        <authorList>
            <consortium name="The C. elegans sequencing consortium"/>
            <person name="Sulson J.E."/>
            <person name="Waterston R."/>
        </authorList>
    </citation>
    <scope>NUCLEOTIDE SEQUENCE [LARGE SCALE GENOMIC DNA]</scope>
    <source>
        <strain evidence="1 2">Bristol N2</strain>
    </source>
</reference>
<dbReference type="PIR" id="T33539">
    <property type="entry name" value="T33539"/>
</dbReference>
<evidence type="ECO:0000313" key="3">
    <source>
        <dbReference type="WormBase" id="F58E1.13"/>
    </source>
</evidence>
<dbReference type="GeneID" id="186517"/>
<protein>
    <submittedName>
        <fullName evidence="1">Cytochrome b</fullName>
    </submittedName>
</protein>
<dbReference type="CTD" id="186517"/>
<dbReference type="Proteomes" id="UP000001940">
    <property type="component" value="Chromosome II"/>
</dbReference>
<dbReference type="AlphaFoldDB" id="Q9TZF9"/>
<dbReference type="RefSeq" id="NP_494046.2">
    <property type="nucleotide sequence ID" value="NM_061645.3"/>
</dbReference>
<dbReference type="UCSC" id="F58E1.13">
    <property type="organism name" value="c. elegans"/>
</dbReference>
<organism evidence="1 2">
    <name type="scientific">Caenorhabditis elegans</name>
    <dbReference type="NCBI Taxonomy" id="6239"/>
    <lineage>
        <taxon>Eukaryota</taxon>
        <taxon>Metazoa</taxon>
        <taxon>Ecdysozoa</taxon>
        <taxon>Nematoda</taxon>
        <taxon>Chromadorea</taxon>
        <taxon>Rhabditida</taxon>
        <taxon>Rhabditina</taxon>
        <taxon>Rhabditomorpha</taxon>
        <taxon>Rhabditoidea</taxon>
        <taxon>Rhabditidae</taxon>
        <taxon>Peloderinae</taxon>
        <taxon>Caenorhabditis</taxon>
    </lineage>
</organism>
<dbReference type="PhylomeDB" id="Q9TZF9"/>
<dbReference type="AGR" id="WB:WBGene00019044"/>
<dbReference type="WormBase" id="F58E1.13">
    <property type="protein sequence ID" value="CE36172"/>
    <property type="gene ID" value="WBGene00019044"/>
</dbReference>